<protein>
    <recommendedName>
        <fullName evidence="1">DUF4283 domain-containing protein</fullName>
    </recommendedName>
</protein>
<dbReference type="Pfam" id="PF14111">
    <property type="entry name" value="DUF4283"/>
    <property type="match status" value="1"/>
</dbReference>
<dbReference type="Proteomes" id="UP000652761">
    <property type="component" value="Unassembled WGS sequence"/>
</dbReference>
<dbReference type="AlphaFoldDB" id="A0A843XDD7"/>
<proteinExistence type="predicted"/>
<sequence>MDAKDELGVQGPCRLLRSENLTSRSLDAGVSVGVQGWTLTLAQRPGIDAKKFAALLRMQAREVGVQIAGRWKAGSSGGGESIPVRKSYAQIIASSKPPPAVCIGVKPPTFTDSGEPAVFFSPEEVGKSIHTFNMAIIVRCAYGQCSIPEFKSCISQRLLLKVDFIVSTLNHRHLLLRFEVEDDYMKVVMRRSLYIKGLLYRFFKWDPQFDFNADPTVIPIWIGFPMLPVNYYYEDFLRSIAGNIGHVLRIYEPTMALTQTSEAFVYVELDIVKPRLDRIWIGCGTEGFWQKINFYRVPAIGSSCHRLGHAVADYRKKQQQHQPDAPVATQMEPPTTTEKIGVKKAWNSQEVWHPNPFTILSLKLKSVKQVLRAWNKEVFGDVEANVISQEEEEATGYKKQEGALMYLGVPLRPGRNLAADYKFLIDKFNARLGGWKSKLISQAGRVVLINSVLSSNLIYLAASSYLPKSIIYYIEKSIAAFFWNGSDGSYQRHWVAWHIIQRLRQEGGLGVRSIHYVQKSLAVKQIWNIRHGTSLWSVYARKRFSTIFDRLPSIPKQTCMEINQLLQKNTRWIYGKGKVDVQLGALAGGVGPLSLSGGGCTLP</sequence>
<comment type="caution">
    <text evidence="2">The sequence shown here is derived from an EMBL/GenBank/DDBJ whole genome shotgun (WGS) entry which is preliminary data.</text>
</comment>
<name>A0A843XDD7_COLES</name>
<dbReference type="PANTHER" id="PTHR31286">
    <property type="entry name" value="GLYCINE-RICH CELL WALL STRUCTURAL PROTEIN 1.8-LIKE"/>
    <property type="match status" value="1"/>
</dbReference>
<keyword evidence="3" id="KW-1185">Reference proteome</keyword>
<dbReference type="InterPro" id="IPR040256">
    <property type="entry name" value="At4g02000-like"/>
</dbReference>
<dbReference type="PANTHER" id="PTHR31286:SF180">
    <property type="entry name" value="OS10G0362600 PROTEIN"/>
    <property type="match status" value="1"/>
</dbReference>
<reference evidence="2" key="1">
    <citation type="submission" date="2017-07" db="EMBL/GenBank/DDBJ databases">
        <title>Taro Niue Genome Assembly and Annotation.</title>
        <authorList>
            <person name="Atibalentja N."/>
            <person name="Keating K."/>
            <person name="Fields C.J."/>
        </authorList>
    </citation>
    <scope>NUCLEOTIDE SEQUENCE</scope>
    <source>
        <strain evidence="2">Niue_2</strain>
        <tissue evidence="2">Leaf</tissue>
    </source>
</reference>
<feature type="domain" description="DUF4283" evidence="1">
    <location>
        <begin position="132"/>
        <end position="212"/>
    </location>
</feature>
<organism evidence="2 3">
    <name type="scientific">Colocasia esculenta</name>
    <name type="common">Wild taro</name>
    <name type="synonym">Arum esculentum</name>
    <dbReference type="NCBI Taxonomy" id="4460"/>
    <lineage>
        <taxon>Eukaryota</taxon>
        <taxon>Viridiplantae</taxon>
        <taxon>Streptophyta</taxon>
        <taxon>Embryophyta</taxon>
        <taxon>Tracheophyta</taxon>
        <taxon>Spermatophyta</taxon>
        <taxon>Magnoliopsida</taxon>
        <taxon>Liliopsida</taxon>
        <taxon>Araceae</taxon>
        <taxon>Aroideae</taxon>
        <taxon>Colocasieae</taxon>
        <taxon>Colocasia</taxon>
    </lineage>
</organism>
<accession>A0A843XDD7</accession>
<evidence type="ECO:0000313" key="2">
    <source>
        <dbReference type="EMBL" id="MQM17454.1"/>
    </source>
</evidence>
<dbReference type="InterPro" id="IPR025558">
    <property type="entry name" value="DUF4283"/>
</dbReference>
<evidence type="ECO:0000259" key="1">
    <source>
        <dbReference type="Pfam" id="PF14111"/>
    </source>
</evidence>
<dbReference type="EMBL" id="NMUH01007547">
    <property type="protein sequence ID" value="MQM17454.1"/>
    <property type="molecule type" value="Genomic_DNA"/>
</dbReference>
<dbReference type="OrthoDB" id="691633at2759"/>
<feature type="non-terminal residue" evidence="2">
    <location>
        <position position="1"/>
    </location>
</feature>
<gene>
    <name evidence="2" type="ORF">Taro_050426</name>
</gene>
<evidence type="ECO:0000313" key="3">
    <source>
        <dbReference type="Proteomes" id="UP000652761"/>
    </source>
</evidence>